<comment type="caution">
    <text evidence="10">The sequence shown here is derived from an EMBL/GenBank/DDBJ whole genome shotgun (WGS) entry which is preliminary data.</text>
</comment>
<keyword evidence="2 7" id="KW-0813">Transport</keyword>
<comment type="subcellular location">
    <subcellularLocation>
        <location evidence="1 7">Cell membrane</location>
        <topology evidence="1 7">Multi-pass membrane protein</topology>
    </subcellularLocation>
</comment>
<dbReference type="SUPFAM" id="SSF161098">
    <property type="entry name" value="MetI-like"/>
    <property type="match status" value="1"/>
</dbReference>
<dbReference type="InterPro" id="IPR051393">
    <property type="entry name" value="ABC_transporter_permease"/>
</dbReference>
<keyword evidence="5 7" id="KW-1133">Transmembrane helix</keyword>
<proteinExistence type="inferred from homology"/>
<evidence type="ECO:0000259" key="9">
    <source>
        <dbReference type="PROSITE" id="PS50928"/>
    </source>
</evidence>
<feature type="compositionally biased region" description="Basic and acidic residues" evidence="8">
    <location>
        <begin position="7"/>
        <end position="18"/>
    </location>
</feature>
<reference evidence="10 11" key="2">
    <citation type="submission" date="2019-09" db="EMBL/GenBank/DDBJ databases">
        <authorList>
            <person name="Jin C."/>
        </authorList>
    </citation>
    <scope>NUCLEOTIDE SEQUENCE [LARGE SCALE GENOMIC DNA]</scope>
    <source>
        <strain evidence="10 11">AN110305</strain>
    </source>
</reference>
<keyword evidence="11" id="KW-1185">Reference proteome</keyword>
<keyword evidence="3" id="KW-1003">Cell membrane</keyword>
<gene>
    <name evidence="10" type="ORF">F0L68_38985</name>
</gene>
<feature type="region of interest" description="Disordered" evidence="8">
    <location>
        <begin position="1"/>
        <end position="46"/>
    </location>
</feature>
<feature type="transmembrane region" description="Helical" evidence="7">
    <location>
        <begin position="121"/>
        <end position="142"/>
    </location>
</feature>
<feature type="domain" description="ABC transmembrane type-1" evidence="9">
    <location>
        <begin position="117"/>
        <end position="333"/>
    </location>
</feature>
<feature type="transmembrane region" description="Helical" evidence="7">
    <location>
        <begin position="61"/>
        <end position="80"/>
    </location>
</feature>
<dbReference type="Gene3D" id="1.10.3720.10">
    <property type="entry name" value="MetI-like"/>
    <property type="match status" value="1"/>
</dbReference>
<dbReference type="SUPFAM" id="SSF160964">
    <property type="entry name" value="MalF N-terminal region-like"/>
    <property type="match status" value="1"/>
</dbReference>
<dbReference type="EMBL" id="VUOB01000093">
    <property type="protein sequence ID" value="KAA2250131.1"/>
    <property type="molecule type" value="Genomic_DNA"/>
</dbReference>
<sequence length="343" mass="36995">MVTDDNAADRLPGRREPNSHCVRSSQDAPVPSSAATDLRAAGRGARRSGRGIRRHWRATPWLFLLPGLAITLLFSLYPFVNTIILAFTDAQVLGGGNFTGGANFSRMLHDPQFWTALRNSALYVVGVVPFLVLLPLLLAMLVQRHIPGIAFFRAAFYTPVVASVVVVGLIWTWLLDSRGLVNSVLKALHVVSEPVPFLTDETLLLISAMLVTIWKGLGYYMIVYLAALANVPRDLHEAAEVDGAGPVRRFFSVTVPAIRPTMVLVGALSAVAAFRVFSEIYILSGSSGGPAGADISLVMLIRQVGTGLNGELGYSSALSVVLFVLTLGLMLLTMRLNKNEEVA</sequence>
<accession>A0A5B2WE40</accession>
<dbReference type="PROSITE" id="PS50928">
    <property type="entry name" value="ABC_TM1"/>
    <property type="match status" value="1"/>
</dbReference>
<evidence type="ECO:0000256" key="1">
    <source>
        <dbReference type="ARBA" id="ARBA00004651"/>
    </source>
</evidence>
<organism evidence="10 11">
    <name type="scientific">Solihabitans fulvus</name>
    <dbReference type="NCBI Taxonomy" id="1892852"/>
    <lineage>
        <taxon>Bacteria</taxon>
        <taxon>Bacillati</taxon>
        <taxon>Actinomycetota</taxon>
        <taxon>Actinomycetes</taxon>
        <taxon>Pseudonocardiales</taxon>
        <taxon>Pseudonocardiaceae</taxon>
        <taxon>Solihabitans</taxon>
    </lineage>
</organism>
<dbReference type="PANTHER" id="PTHR30193">
    <property type="entry name" value="ABC TRANSPORTER PERMEASE PROTEIN"/>
    <property type="match status" value="1"/>
</dbReference>
<comment type="similarity">
    <text evidence="7">Belongs to the binding-protein-dependent transport system permease family.</text>
</comment>
<evidence type="ECO:0000256" key="6">
    <source>
        <dbReference type="ARBA" id="ARBA00023136"/>
    </source>
</evidence>
<dbReference type="Proteomes" id="UP000323454">
    <property type="component" value="Unassembled WGS sequence"/>
</dbReference>
<evidence type="ECO:0000256" key="4">
    <source>
        <dbReference type="ARBA" id="ARBA00022692"/>
    </source>
</evidence>
<reference evidence="10 11" key="1">
    <citation type="submission" date="2019-09" db="EMBL/GenBank/DDBJ databases">
        <title>Goodfellowia gen. nov., a new genus of the Pseudonocardineae related to Actinoalloteichus, containing Goodfellowia coeruleoviolacea gen. nov., comb. nov. gen. nov., comb. nov.</title>
        <authorList>
            <person name="Labeda D."/>
        </authorList>
    </citation>
    <scope>NUCLEOTIDE SEQUENCE [LARGE SCALE GENOMIC DNA]</scope>
    <source>
        <strain evidence="10 11">AN110305</strain>
    </source>
</reference>
<dbReference type="GO" id="GO:0055085">
    <property type="term" value="P:transmembrane transport"/>
    <property type="evidence" value="ECO:0007669"/>
    <property type="project" value="InterPro"/>
</dbReference>
<evidence type="ECO:0000256" key="2">
    <source>
        <dbReference type="ARBA" id="ARBA00022448"/>
    </source>
</evidence>
<dbReference type="AlphaFoldDB" id="A0A5B2WE40"/>
<keyword evidence="6 7" id="KW-0472">Membrane</keyword>
<dbReference type="GO" id="GO:0005886">
    <property type="term" value="C:plasma membrane"/>
    <property type="evidence" value="ECO:0007669"/>
    <property type="project" value="UniProtKB-SubCell"/>
</dbReference>
<evidence type="ECO:0000256" key="7">
    <source>
        <dbReference type="RuleBase" id="RU363032"/>
    </source>
</evidence>
<evidence type="ECO:0000313" key="10">
    <source>
        <dbReference type="EMBL" id="KAA2250131.1"/>
    </source>
</evidence>
<dbReference type="CDD" id="cd06261">
    <property type="entry name" value="TM_PBP2"/>
    <property type="match status" value="1"/>
</dbReference>
<dbReference type="InterPro" id="IPR000515">
    <property type="entry name" value="MetI-like"/>
</dbReference>
<evidence type="ECO:0000256" key="5">
    <source>
        <dbReference type="ARBA" id="ARBA00022989"/>
    </source>
</evidence>
<protein>
    <submittedName>
        <fullName evidence="10">Sugar ABC transporter permease</fullName>
    </submittedName>
</protein>
<name>A0A5B2WE40_9PSEU</name>
<evidence type="ECO:0000256" key="3">
    <source>
        <dbReference type="ARBA" id="ARBA00022475"/>
    </source>
</evidence>
<feature type="transmembrane region" description="Helical" evidence="7">
    <location>
        <begin position="312"/>
        <end position="334"/>
    </location>
</feature>
<keyword evidence="4 7" id="KW-0812">Transmembrane</keyword>
<dbReference type="InterPro" id="IPR035906">
    <property type="entry name" value="MetI-like_sf"/>
</dbReference>
<dbReference type="Pfam" id="PF00528">
    <property type="entry name" value="BPD_transp_1"/>
    <property type="match status" value="1"/>
</dbReference>
<dbReference type="OrthoDB" id="4319190at2"/>
<evidence type="ECO:0000313" key="11">
    <source>
        <dbReference type="Proteomes" id="UP000323454"/>
    </source>
</evidence>
<evidence type="ECO:0000256" key="8">
    <source>
        <dbReference type="SAM" id="MobiDB-lite"/>
    </source>
</evidence>
<feature type="transmembrane region" description="Helical" evidence="7">
    <location>
        <begin position="203"/>
        <end position="229"/>
    </location>
</feature>
<feature type="transmembrane region" description="Helical" evidence="7">
    <location>
        <begin position="154"/>
        <end position="174"/>
    </location>
</feature>
<dbReference type="PANTHER" id="PTHR30193:SF44">
    <property type="entry name" value="LACTOSE TRANSPORT SYSTEM PERMEASE PROTEIN LACF"/>
    <property type="match status" value="1"/>
</dbReference>